<organism evidence="2 3">
    <name type="scientific">Roseibium aggregatum</name>
    <dbReference type="NCBI Taxonomy" id="187304"/>
    <lineage>
        <taxon>Bacteria</taxon>
        <taxon>Pseudomonadati</taxon>
        <taxon>Pseudomonadota</taxon>
        <taxon>Alphaproteobacteria</taxon>
        <taxon>Hyphomicrobiales</taxon>
        <taxon>Stappiaceae</taxon>
        <taxon>Roseibium</taxon>
    </lineage>
</organism>
<dbReference type="Proteomes" id="UP000598467">
    <property type="component" value="Unassembled WGS sequence"/>
</dbReference>
<dbReference type="RefSeq" id="WP_190292971.1">
    <property type="nucleotide sequence ID" value="NZ_JABFCZ010000021.1"/>
</dbReference>
<name>A0A926P1I6_9HYPH</name>
<dbReference type="Gene3D" id="3.40.250.10">
    <property type="entry name" value="Rhodanese-like domain"/>
    <property type="match status" value="1"/>
</dbReference>
<dbReference type="CDD" id="cd01522">
    <property type="entry name" value="RHOD_1"/>
    <property type="match status" value="1"/>
</dbReference>
<dbReference type="PANTHER" id="PTHR47377:SF1">
    <property type="entry name" value="RHODANESE-LIKE DOMAIN-CONTAINING PROTEIN 4, CHLOROPLASTIC"/>
    <property type="match status" value="1"/>
</dbReference>
<evidence type="ECO:0000313" key="2">
    <source>
        <dbReference type="EMBL" id="MBD1548281.1"/>
    </source>
</evidence>
<comment type="caution">
    <text evidence="2">The sequence shown here is derived from an EMBL/GenBank/DDBJ whole genome shotgun (WGS) entry which is preliminary data.</text>
</comment>
<dbReference type="InterPro" id="IPR044240">
    <property type="entry name" value="STR4-like"/>
</dbReference>
<sequence length="146" mass="15722">MQFSNQYAGDVDSAQAYDRLSGNENAVLIDVRTRAEWNFVGVPDLSAIGKETLFVEWQSFPPAAPVTDFASDLSALLAQRGCDKDTELFFLCRSGQRSQSAAIALTQAGFGKCFNVSGGFEGPLDPKGHRGTQSGWKAAGLPWVQS</sequence>
<feature type="domain" description="Rhodanese" evidence="1">
    <location>
        <begin position="22"/>
        <end position="145"/>
    </location>
</feature>
<dbReference type="EMBL" id="JABFCZ010000021">
    <property type="protein sequence ID" value="MBD1548281.1"/>
    <property type="molecule type" value="Genomic_DNA"/>
</dbReference>
<gene>
    <name evidence="2" type="ORF">HK439_18610</name>
</gene>
<dbReference type="PROSITE" id="PS50206">
    <property type="entry name" value="RHODANESE_3"/>
    <property type="match status" value="1"/>
</dbReference>
<dbReference type="PANTHER" id="PTHR47377">
    <property type="entry name" value="RHODANESE-LIKE DOMAIN-CONTAINING PROTEIN 4, CHLOROPLASTIC"/>
    <property type="match status" value="1"/>
</dbReference>
<dbReference type="InterPro" id="IPR036873">
    <property type="entry name" value="Rhodanese-like_dom_sf"/>
</dbReference>
<dbReference type="SMART" id="SM00450">
    <property type="entry name" value="RHOD"/>
    <property type="match status" value="1"/>
</dbReference>
<accession>A0A926P1I6</accession>
<dbReference type="SUPFAM" id="SSF52821">
    <property type="entry name" value="Rhodanese/Cell cycle control phosphatase"/>
    <property type="match status" value="1"/>
</dbReference>
<evidence type="ECO:0000313" key="3">
    <source>
        <dbReference type="Proteomes" id="UP000598467"/>
    </source>
</evidence>
<dbReference type="InterPro" id="IPR001763">
    <property type="entry name" value="Rhodanese-like_dom"/>
</dbReference>
<dbReference type="Pfam" id="PF00581">
    <property type="entry name" value="Rhodanese"/>
    <property type="match status" value="1"/>
</dbReference>
<proteinExistence type="predicted"/>
<evidence type="ECO:0000259" key="1">
    <source>
        <dbReference type="PROSITE" id="PS50206"/>
    </source>
</evidence>
<reference evidence="2" key="1">
    <citation type="submission" date="2020-05" db="EMBL/GenBank/DDBJ databases">
        <title>Identification of trans-AT polyketide cluster in two marine bacteria, producers of a novel glutaramide-containing polyketide sesbanimide D and analogs.</title>
        <authorList>
            <person name="Kacar D."/>
            <person name="Rodriguez P."/>
            <person name="Canedo L."/>
            <person name="Gonzalez E."/>
            <person name="Galan B."/>
            <person name="De La Calle F."/>
            <person name="Garcia J.L."/>
        </authorList>
    </citation>
    <scope>NUCLEOTIDE SEQUENCE</scope>
    <source>
        <strain evidence="2">PHM038</strain>
    </source>
</reference>
<dbReference type="AlphaFoldDB" id="A0A926P1I6"/>
<protein>
    <submittedName>
        <fullName evidence="2">Rhodanese-like domain-containing protein</fullName>
    </submittedName>
</protein>